<organism evidence="2 3">
    <name type="scientific">Cirrhinus molitorella</name>
    <name type="common">mud carp</name>
    <dbReference type="NCBI Taxonomy" id="172907"/>
    <lineage>
        <taxon>Eukaryota</taxon>
        <taxon>Metazoa</taxon>
        <taxon>Chordata</taxon>
        <taxon>Craniata</taxon>
        <taxon>Vertebrata</taxon>
        <taxon>Euteleostomi</taxon>
        <taxon>Actinopterygii</taxon>
        <taxon>Neopterygii</taxon>
        <taxon>Teleostei</taxon>
        <taxon>Ostariophysi</taxon>
        <taxon>Cypriniformes</taxon>
        <taxon>Cyprinidae</taxon>
        <taxon>Labeoninae</taxon>
        <taxon>Labeonini</taxon>
        <taxon>Cirrhinus</taxon>
    </lineage>
</organism>
<dbReference type="EMBL" id="JAYMGO010000005">
    <property type="protein sequence ID" value="KAL1273613.1"/>
    <property type="molecule type" value="Genomic_DNA"/>
</dbReference>
<evidence type="ECO:0000313" key="3">
    <source>
        <dbReference type="Proteomes" id="UP001558613"/>
    </source>
</evidence>
<evidence type="ECO:0000256" key="1">
    <source>
        <dbReference type="SAM" id="MobiDB-lite"/>
    </source>
</evidence>
<evidence type="ECO:0000313" key="2">
    <source>
        <dbReference type="EMBL" id="KAL1273613.1"/>
    </source>
</evidence>
<feature type="region of interest" description="Disordered" evidence="1">
    <location>
        <begin position="69"/>
        <end position="96"/>
    </location>
</feature>
<proteinExistence type="predicted"/>
<comment type="caution">
    <text evidence="2">The sequence shown here is derived from an EMBL/GenBank/DDBJ whole genome shotgun (WGS) entry which is preliminary data.</text>
</comment>
<name>A0ABR3N9I3_9TELE</name>
<protein>
    <submittedName>
        <fullName evidence="2">Uncharacterized protein</fullName>
    </submittedName>
</protein>
<reference evidence="2 3" key="1">
    <citation type="submission" date="2023-09" db="EMBL/GenBank/DDBJ databases">
        <authorList>
            <person name="Wang M."/>
        </authorList>
    </citation>
    <scope>NUCLEOTIDE SEQUENCE [LARGE SCALE GENOMIC DNA]</scope>
    <source>
        <strain evidence="2">GT-2023</strain>
        <tissue evidence="2">Liver</tissue>
    </source>
</reference>
<feature type="compositionally biased region" description="Polar residues" evidence="1">
    <location>
        <begin position="73"/>
        <end position="96"/>
    </location>
</feature>
<keyword evidence="3" id="KW-1185">Reference proteome</keyword>
<gene>
    <name evidence="2" type="ORF">QQF64_026427</name>
</gene>
<dbReference type="Proteomes" id="UP001558613">
    <property type="component" value="Unassembled WGS sequence"/>
</dbReference>
<sequence length="96" mass="11015">MRRPPPVQIFIEVTRMSIHGRPRMRMEFKAKAFPKPAPILSWMVESDRLSHKHILCHDTGAEESGDRCEAHRASQQKPTPPITQKIQQVTKDTCAN</sequence>
<accession>A0ABR3N9I3</accession>